<dbReference type="AlphaFoldDB" id="A0A2P4R990"/>
<name>A0A2P4R990_9LACO</name>
<proteinExistence type="predicted"/>
<protein>
    <submittedName>
        <fullName evidence="1">CopG family transcriptional regulator</fullName>
    </submittedName>
</protein>
<reference evidence="1" key="1">
    <citation type="submission" date="2018-01" db="EMBL/GenBank/DDBJ databases">
        <title>Genome sequnecing of Lactobacillus formosensis KACC 18721.</title>
        <authorList>
            <person name="Kim S.-J."/>
            <person name="Heo J."/>
        </authorList>
    </citation>
    <scope>NUCLEOTIDE SEQUENCE</scope>
    <source>
        <strain evidence="1">KACC 18721</strain>
    </source>
</reference>
<evidence type="ECO:0000313" key="1">
    <source>
        <dbReference type="EMBL" id="POH37827.1"/>
    </source>
</evidence>
<dbReference type="NCBIfam" id="NF046040">
    <property type="entry name" value="RelB_antitoxin"/>
    <property type="match status" value="1"/>
</dbReference>
<sequence>MATISLYLSSQDKKLIKNYAKSKNMSASDFLRSVAIEKIEDDLDNQIYEKSLQEYRDNPQDVSLDALRKELSLYC</sequence>
<dbReference type="InterPro" id="IPR046257">
    <property type="entry name" value="DUF6290"/>
</dbReference>
<accession>A0A2P4R990</accession>
<comment type="caution">
    <text evidence="1">The sequence shown here is derived from an EMBL/GenBank/DDBJ whole genome shotgun (WGS) entry which is preliminary data.</text>
</comment>
<organism evidence="1">
    <name type="scientific">Companilactobacillus formosensis</name>
    <dbReference type="NCBI Taxonomy" id="1617889"/>
    <lineage>
        <taxon>Bacteria</taxon>
        <taxon>Bacillati</taxon>
        <taxon>Bacillota</taxon>
        <taxon>Bacilli</taxon>
        <taxon>Lactobacillales</taxon>
        <taxon>Lactobacillaceae</taxon>
        <taxon>Companilactobacillus</taxon>
    </lineage>
</organism>
<gene>
    <name evidence="1" type="ORF">C2R26_01020</name>
</gene>
<dbReference type="EMBL" id="PPWZ01000008">
    <property type="protein sequence ID" value="POH37827.1"/>
    <property type="molecule type" value="Genomic_DNA"/>
</dbReference>
<dbReference type="Pfam" id="PF19807">
    <property type="entry name" value="DUF6290"/>
    <property type="match status" value="1"/>
</dbReference>